<organism evidence="9 10">
    <name type="scientific">Haemophilus paracuniculus</name>
    <dbReference type="NCBI Taxonomy" id="734"/>
    <lineage>
        <taxon>Bacteria</taxon>
        <taxon>Pseudomonadati</taxon>
        <taxon>Pseudomonadota</taxon>
        <taxon>Gammaproteobacteria</taxon>
        <taxon>Pasteurellales</taxon>
        <taxon>Pasteurellaceae</taxon>
        <taxon>Haemophilus</taxon>
    </lineage>
</organism>
<dbReference type="RefSeq" id="WP_078236561.1">
    <property type="nucleotide sequence ID" value="NZ_MUYA01000004.1"/>
</dbReference>
<proteinExistence type="inferred from homology"/>
<dbReference type="Proteomes" id="UP000190867">
    <property type="component" value="Unassembled WGS sequence"/>
</dbReference>
<sequence>MATILVQTRALKQKIKTIFVPTALALLVSACSSVNPVTESIKQEAYGNSEFYINKADQAKEQEDKQSYRLLAVRKLIEENKAEEAKNTFAEIVTTELTEPQQLEYSLTSAQLSAMLGQNEQAVSLLKNLPMPQLSQAQLLRYYQTEARLAENRKDLIDTVRARVMMDSYLTDNIARQQNNDTIWQLLREGNRGMIEKATPQAGEVGLAGWLALANLYNQNMANPAQLKQALNEWKQQYPNHSAATLMPKELQDVANYQQTNLNSIALLLPLSGEAKVLGEILKKGFDEAKGDDPTVVQVFDTDSDSVANLIAKAKEQGAQTIIGPLLKPRVDEMLLSPEIKGVNVLALNATENVKNLPQVCYYGLSPESEAKAAAERLYRDGLSRAVVAAPQTDFGQRSADAFVQQWRKLTNTDADVRYYNQPLDAVASIQNNGVAQGSGLYMLGTAEEVLQIKQGIDQASLKFPMYTSSRSNSPNNDSEFYTAMDGVKFSEIPLLADTDSEMYQKSKNLAEGDFSMMRLYAMGSDAWALANKFNELRQISGYSVSGLTGNLTKGKNCNVERGMAWLQYRNGAVETAY</sequence>
<dbReference type="GO" id="GO:0009252">
    <property type="term" value="P:peptidoglycan biosynthetic process"/>
    <property type="evidence" value="ECO:0007669"/>
    <property type="project" value="UniProtKB-UniRule"/>
</dbReference>
<dbReference type="GO" id="GO:0030234">
    <property type="term" value="F:enzyme regulator activity"/>
    <property type="evidence" value="ECO:0007669"/>
    <property type="project" value="UniProtKB-UniRule"/>
</dbReference>
<keyword evidence="6 8" id="KW-0998">Cell outer membrane</keyword>
<evidence type="ECO:0000256" key="3">
    <source>
        <dbReference type="ARBA" id="ARBA00022984"/>
    </source>
</evidence>
<keyword evidence="7" id="KW-0449">Lipoprotein</keyword>
<dbReference type="PANTHER" id="PTHR38038:SF1">
    <property type="entry name" value="PENICILLIN-BINDING PROTEIN ACTIVATOR LPOA"/>
    <property type="match status" value="1"/>
</dbReference>
<comment type="similarity">
    <text evidence="8">Belongs to the LpoA family.</text>
</comment>
<keyword evidence="3 8" id="KW-0573">Peptidoglycan synthesis</keyword>
<dbReference type="InterPro" id="IPR007443">
    <property type="entry name" value="LpoA"/>
</dbReference>
<dbReference type="Pfam" id="PF04348">
    <property type="entry name" value="LppC"/>
    <property type="match status" value="1"/>
</dbReference>
<evidence type="ECO:0000313" key="9">
    <source>
        <dbReference type="EMBL" id="OOR99972.1"/>
    </source>
</evidence>
<dbReference type="STRING" id="734.B0187_03965"/>
<dbReference type="CDD" id="cd06339">
    <property type="entry name" value="PBP1_YraM_LppC_lipoprotein-like"/>
    <property type="match status" value="1"/>
</dbReference>
<reference evidence="9 10" key="1">
    <citation type="submission" date="2017-02" db="EMBL/GenBank/DDBJ databases">
        <title>Draft genome sequence of Haemophilus paracuniculus CCUG 43573 type strain.</title>
        <authorList>
            <person name="Engstrom-Jakobsson H."/>
            <person name="Salva-Serra F."/>
            <person name="Thorell K."/>
            <person name="Gonzales-Siles L."/>
            <person name="Karlsson R."/>
            <person name="Boulund F."/>
            <person name="Engstrand L."/>
            <person name="Kristiansson E."/>
            <person name="Moore E."/>
        </authorList>
    </citation>
    <scope>NUCLEOTIDE SEQUENCE [LARGE SCALE GENOMIC DNA]</scope>
    <source>
        <strain evidence="9 10">CCUG 43573</strain>
    </source>
</reference>
<evidence type="ECO:0000256" key="8">
    <source>
        <dbReference type="HAMAP-Rule" id="MF_01890"/>
    </source>
</evidence>
<dbReference type="EMBL" id="MUYA01000004">
    <property type="protein sequence ID" value="OOR99972.1"/>
    <property type="molecule type" value="Genomic_DNA"/>
</dbReference>
<dbReference type="HAMAP" id="MF_01890">
    <property type="entry name" value="LpoA"/>
    <property type="match status" value="1"/>
</dbReference>
<dbReference type="OrthoDB" id="6708821at2"/>
<comment type="function">
    <text evidence="8">Regulator of peptidoglycan synthesis that is essential for the function of penicillin-binding protein 1A (PBP1a).</text>
</comment>
<keyword evidence="2 8" id="KW-0133">Cell shape</keyword>
<protein>
    <recommendedName>
        <fullName evidence="8">Penicillin-binding protein activator LpoA</fullName>
        <shortName evidence="8">PBP activator LpoA</shortName>
    </recommendedName>
</protein>
<evidence type="ECO:0000256" key="6">
    <source>
        <dbReference type="ARBA" id="ARBA00023237"/>
    </source>
</evidence>
<evidence type="ECO:0000256" key="4">
    <source>
        <dbReference type="ARBA" id="ARBA00023136"/>
    </source>
</evidence>
<gene>
    <name evidence="8" type="primary">lpoA</name>
    <name evidence="9" type="ORF">B0187_03965</name>
</gene>
<dbReference type="AlphaFoldDB" id="A0A1T0AUB9"/>
<comment type="subunit">
    <text evidence="8">Interacts with PBP1a.</text>
</comment>
<dbReference type="InterPro" id="IPR011990">
    <property type="entry name" value="TPR-like_helical_dom_sf"/>
</dbReference>
<evidence type="ECO:0000256" key="2">
    <source>
        <dbReference type="ARBA" id="ARBA00022960"/>
    </source>
</evidence>
<dbReference type="SUPFAM" id="SSF53822">
    <property type="entry name" value="Periplasmic binding protein-like I"/>
    <property type="match status" value="1"/>
</dbReference>
<keyword evidence="4 8" id="KW-0472">Membrane</keyword>
<comment type="caution">
    <text evidence="9">The sequence shown here is derived from an EMBL/GenBank/DDBJ whole genome shotgun (WGS) entry which is preliminary data.</text>
</comment>
<name>A0A1T0AUB9_9PAST</name>
<accession>A0A1T0AUB9</accession>
<dbReference type="Gene3D" id="3.40.50.2300">
    <property type="match status" value="2"/>
</dbReference>
<dbReference type="GO" id="GO:0031241">
    <property type="term" value="C:periplasmic side of cell outer membrane"/>
    <property type="evidence" value="ECO:0007669"/>
    <property type="project" value="UniProtKB-UniRule"/>
</dbReference>
<dbReference type="PANTHER" id="PTHR38038">
    <property type="entry name" value="PENICILLIN-BINDING PROTEIN ACTIVATOR LPOA"/>
    <property type="match status" value="1"/>
</dbReference>
<dbReference type="GO" id="GO:0008360">
    <property type="term" value="P:regulation of cell shape"/>
    <property type="evidence" value="ECO:0007669"/>
    <property type="project" value="UniProtKB-KW"/>
</dbReference>
<dbReference type="Gene3D" id="1.25.40.650">
    <property type="match status" value="1"/>
</dbReference>
<dbReference type="Gene3D" id="1.25.40.10">
    <property type="entry name" value="Tetratricopeptide repeat domain"/>
    <property type="match status" value="1"/>
</dbReference>
<evidence type="ECO:0000256" key="7">
    <source>
        <dbReference type="ARBA" id="ARBA00023288"/>
    </source>
</evidence>
<keyword evidence="5" id="KW-0564">Palmitate</keyword>
<evidence type="ECO:0000256" key="5">
    <source>
        <dbReference type="ARBA" id="ARBA00023139"/>
    </source>
</evidence>
<evidence type="ECO:0000313" key="10">
    <source>
        <dbReference type="Proteomes" id="UP000190867"/>
    </source>
</evidence>
<evidence type="ECO:0000256" key="1">
    <source>
        <dbReference type="ARBA" id="ARBA00022729"/>
    </source>
</evidence>
<dbReference type="InterPro" id="IPR028082">
    <property type="entry name" value="Peripla_BP_I"/>
</dbReference>
<keyword evidence="10" id="KW-1185">Reference proteome</keyword>
<keyword evidence="1 8" id="KW-0732">Signal</keyword>